<evidence type="ECO:0000313" key="1">
    <source>
        <dbReference type="EMBL" id="TNV79321.1"/>
    </source>
</evidence>
<evidence type="ECO:0000313" key="2">
    <source>
        <dbReference type="Proteomes" id="UP000785679"/>
    </source>
</evidence>
<protein>
    <submittedName>
        <fullName evidence="1">Uncharacterized protein</fullName>
    </submittedName>
</protein>
<comment type="caution">
    <text evidence="1">The sequence shown here is derived from an EMBL/GenBank/DDBJ whole genome shotgun (WGS) entry which is preliminary data.</text>
</comment>
<dbReference type="AlphaFoldDB" id="A0A8J8NPW4"/>
<dbReference type="EMBL" id="RRYP01009070">
    <property type="protein sequence ID" value="TNV79321.1"/>
    <property type="molecule type" value="Genomic_DNA"/>
</dbReference>
<name>A0A8J8NPW4_HALGN</name>
<sequence>MTRPSHAKIRLPEFYSVGSRMNSLIQCIEMNFQNTISLNDVHRILRNSCSEVNSYEDQPSSAVATQLLYDNAVFFEREQILQK</sequence>
<proteinExistence type="predicted"/>
<accession>A0A8J8NPW4</accession>
<reference evidence="1" key="1">
    <citation type="submission" date="2019-06" db="EMBL/GenBank/DDBJ databases">
        <authorList>
            <person name="Zheng W."/>
        </authorList>
    </citation>
    <scope>NUCLEOTIDE SEQUENCE</scope>
    <source>
        <strain evidence="1">QDHG01</strain>
    </source>
</reference>
<keyword evidence="2" id="KW-1185">Reference proteome</keyword>
<dbReference type="Proteomes" id="UP000785679">
    <property type="component" value="Unassembled WGS sequence"/>
</dbReference>
<gene>
    <name evidence="1" type="ORF">FGO68_gene14956</name>
</gene>
<organism evidence="1 2">
    <name type="scientific">Halteria grandinella</name>
    <dbReference type="NCBI Taxonomy" id="5974"/>
    <lineage>
        <taxon>Eukaryota</taxon>
        <taxon>Sar</taxon>
        <taxon>Alveolata</taxon>
        <taxon>Ciliophora</taxon>
        <taxon>Intramacronucleata</taxon>
        <taxon>Spirotrichea</taxon>
        <taxon>Stichotrichia</taxon>
        <taxon>Sporadotrichida</taxon>
        <taxon>Halteriidae</taxon>
        <taxon>Halteria</taxon>
    </lineage>
</organism>